<dbReference type="AlphaFoldDB" id="A0A2M8L666"/>
<comment type="caution">
    <text evidence="2">The sequence shown here is derived from an EMBL/GenBank/DDBJ whole genome shotgun (WGS) entry which is preliminary data.</text>
</comment>
<keyword evidence="1" id="KW-1133">Transmembrane helix</keyword>
<reference evidence="3" key="1">
    <citation type="submission" date="2017-09" db="EMBL/GenBank/DDBJ databases">
        <title>Depth-based differentiation of microbial function through sediment-hosted aquifers and enrichment of novel symbionts in the deep terrestrial subsurface.</title>
        <authorList>
            <person name="Probst A.J."/>
            <person name="Ladd B."/>
            <person name="Jarett J.K."/>
            <person name="Geller-Mcgrath D.E."/>
            <person name="Sieber C.M.K."/>
            <person name="Emerson J.B."/>
            <person name="Anantharaman K."/>
            <person name="Thomas B.C."/>
            <person name="Malmstrom R."/>
            <person name="Stieglmeier M."/>
            <person name="Klingl A."/>
            <person name="Woyke T."/>
            <person name="Ryan C.M."/>
            <person name="Banfield J.F."/>
        </authorList>
    </citation>
    <scope>NUCLEOTIDE SEQUENCE [LARGE SCALE GENOMIC DNA]</scope>
</reference>
<name>A0A2M8L666_9BACT</name>
<dbReference type="EMBL" id="PFEL01000027">
    <property type="protein sequence ID" value="PJE69287.1"/>
    <property type="molecule type" value="Genomic_DNA"/>
</dbReference>
<gene>
    <name evidence="2" type="ORF">COU96_00535</name>
</gene>
<evidence type="ECO:0000256" key="1">
    <source>
        <dbReference type="SAM" id="Phobius"/>
    </source>
</evidence>
<keyword evidence="1" id="KW-0472">Membrane</keyword>
<proteinExistence type="predicted"/>
<keyword evidence="1" id="KW-0812">Transmembrane</keyword>
<feature type="transmembrane region" description="Helical" evidence="1">
    <location>
        <begin position="80"/>
        <end position="100"/>
    </location>
</feature>
<evidence type="ECO:0000313" key="3">
    <source>
        <dbReference type="Proteomes" id="UP000229500"/>
    </source>
</evidence>
<accession>A0A2M8L666</accession>
<evidence type="ECO:0000313" key="2">
    <source>
        <dbReference type="EMBL" id="PJE69287.1"/>
    </source>
</evidence>
<protein>
    <submittedName>
        <fullName evidence="2">Uncharacterized protein</fullName>
    </submittedName>
</protein>
<dbReference type="Proteomes" id="UP000229500">
    <property type="component" value="Unassembled WGS sequence"/>
</dbReference>
<feature type="transmembrane region" description="Helical" evidence="1">
    <location>
        <begin position="35"/>
        <end position="59"/>
    </location>
</feature>
<organism evidence="2 3">
    <name type="scientific">Candidatus Shapirobacteria bacterium CG10_big_fil_rev_8_21_14_0_10_38_14</name>
    <dbReference type="NCBI Taxonomy" id="1974483"/>
    <lineage>
        <taxon>Bacteria</taxon>
        <taxon>Candidatus Shapironibacteriota</taxon>
    </lineage>
</organism>
<sequence>MIDIIGQITPPAPFRSGTGQYGDVASGLIPFFNNIVRLLIVIGGIWAFINLVLAGYGFLSAGDDPKKMTAAWQKIWQSMLGLLFILGSFVLAAIFGYLLFGSPGAILNPKIYGPGAGPAG</sequence>